<dbReference type="InterPro" id="IPR022453">
    <property type="entry name" value="Znf_MqsA-type"/>
</dbReference>
<comment type="caution">
    <text evidence="1">The sequence shown here is derived from an EMBL/GenBank/DDBJ whole genome shotgun (WGS) entry which is preliminary data.</text>
</comment>
<gene>
    <name evidence="1" type="ORF">J2Z20_003426</name>
</gene>
<dbReference type="RefSeq" id="WP_245252512.1">
    <property type="nucleotide sequence ID" value="NZ_CBCRVE010000009.1"/>
</dbReference>
<evidence type="ECO:0000313" key="2">
    <source>
        <dbReference type="Proteomes" id="UP001519273"/>
    </source>
</evidence>
<name>A0ABS4H7J9_9BACL</name>
<reference evidence="1 2" key="1">
    <citation type="submission" date="2021-03" db="EMBL/GenBank/DDBJ databases">
        <title>Genomic Encyclopedia of Type Strains, Phase IV (KMG-IV): sequencing the most valuable type-strain genomes for metagenomic binning, comparative biology and taxonomic classification.</title>
        <authorList>
            <person name="Goeker M."/>
        </authorList>
    </citation>
    <scope>NUCLEOTIDE SEQUENCE [LARGE SCALE GENOMIC DNA]</scope>
    <source>
        <strain evidence="1 2">DSM 23491</strain>
    </source>
</reference>
<dbReference type="Proteomes" id="UP001519273">
    <property type="component" value="Unassembled WGS sequence"/>
</dbReference>
<dbReference type="EMBL" id="JAGGKP010000016">
    <property type="protein sequence ID" value="MBP1938504.1"/>
    <property type="molecule type" value="Genomic_DNA"/>
</dbReference>
<organism evidence="1 2">
    <name type="scientific">Paenibacillus sediminis</name>
    <dbReference type="NCBI Taxonomy" id="664909"/>
    <lineage>
        <taxon>Bacteria</taxon>
        <taxon>Bacillati</taxon>
        <taxon>Bacillota</taxon>
        <taxon>Bacilli</taxon>
        <taxon>Bacillales</taxon>
        <taxon>Paenibacillaceae</taxon>
        <taxon>Paenibacillus</taxon>
    </lineage>
</organism>
<proteinExistence type="predicted"/>
<accession>A0ABS4H7J9</accession>
<protein>
    <submittedName>
        <fullName evidence="1">YgiT-type zinc finger domain-containing protein</fullName>
    </submittedName>
</protein>
<dbReference type="NCBIfam" id="TIGR03831">
    <property type="entry name" value="YgiT_finger"/>
    <property type="match status" value="1"/>
</dbReference>
<evidence type="ECO:0000313" key="1">
    <source>
        <dbReference type="EMBL" id="MBP1938504.1"/>
    </source>
</evidence>
<sequence length="143" mass="16947">MECICGKTKEFRIGSNQFLINEKKIVIHNLPHFFCSQCNKESYDPKLPIDDALKYAYENNESELDLQRYLDYASAYEKAFEIGVLMVVRRMLDSGINIDEVAKHTIYSPEELEQLLQDNADLIRERMQCHRQRQQREVIEKKE</sequence>
<keyword evidence="2" id="KW-1185">Reference proteome</keyword>